<feature type="compositionally biased region" description="Low complexity" evidence="2">
    <location>
        <begin position="2593"/>
        <end position="2602"/>
    </location>
</feature>
<dbReference type="InterPro" id="IPR022033">
    <property type="entry name" value="Rav1p_C"/>
</dbReference>
<accession>A0AA47N939</accession>
<dbReference type="InterPro" id="IPR015943">
    <property type="entry name" value="WD40/YVTN_repeat-like_dom_sf"/>
</dbReference>
<feature type="region of interest" description="Disordered" evidence="2">
    <location>
        <begin position="2132"/>
        <end position="2175"/>
    </location>
</feature>
<keyword evidence="5" id="KW-1185">Reference proteome</keyword>
<dbReference type="Proteomes" id="UP001174136">
    <property type="component" value="Unassembled WGS sequence"/>
</dbReference>
<feature type="compositionally biased region" description="Low complexity" evidence="2">
    <location>
        <begin position="1427"/>
        <end position="1436"/>
    </location>
</feature>
<feature type="region of interest" description="Disordered" evidence="2">
    <location>
        <begin position="2544"/>
        <end position="2604"/>
    </location>
</feature>
<feature type="compositionally biased region" description="Low complexity" evidence="2">
    <location>
        <begin position="1972"/>
        <end position="1988"/>
    </location>
</feature>
<feature type="compositionally biased region" description="Acidic residues" evidence="2">
    <location>
        <begin position="573"/>
        <end position="584"/>
    </location>
</feature>
<gene>
    <name evidence="4" type="primary">DMXL1</name>
    <name evidence="4" type="ORF">N1851_003013</name>
</gene>
<feature type="region of interest" description="Disordered" evidence="2">
    <location>
        <begin position="2634"/>
        <end position="2671"/>
    </location>
</feature>
<keyword evidence="1" id="KW-0853">WD repeat</keyword>
<dbReference type="PROSITE" id="PS50082">
    <property type="entry name" value="WD_REPEATS_2"/>
    <property type="match status" value="1"/>
</dbReference>
<dbReference type="Gene3D" id="2.130.10.10">
    <property type="entry name" value="YVTN repeat-like/Quinoprotein amine dehydrogenase"/>
    <property type="match status" value="3"/>
</dbReference>
<comment type="caution">
    <text evidence="4">The sequence shown here is derived from an EMBL/GenBank/DDBJ whole genome shotgun (WGS) entry which is preliminary data.</text>
</comment>
<feature type="region of interest" description="Disordered" evidence="2">
    <location>
        <begin position="2067"/>
        <end position="2116"/>
    </location>
</feature>
<dbReference type="GO" id="GO:0043291">
    <property type="term" value="C:RAVE complex"/>
    <property type="evidence" value="ECO:0007669"/>
    <property type="project" value="TreeGrafter"/>
</dbReference>
<feature type="compositionally biased region" description="Acidic residues" evidence="2">
    <location>
        <begin position="2638"/>
        <end position="2664"/>
    </location>
</feature>
<feature type="compositionally biased region" description="Acidic residues" evidence="2">
    <location>
        <begin position="2142"/>
        <end position="2157"/>
    </location>
</feature>
<evidence type="ECO:0000259" key="3">
    <source>
        <dbReference type="Pfam" id="PF12234"/>
    </source>
</evidence>
<evidence type="ECO:0000256" key="2">
    <source>
        <dbReference type="SAM" id="MobiDB-lite"/>
    </source>
</evidence>
<feature type="domain" description="RAVE complex protein Rav1 C-terminal" evidence="3">
    <location>
        <begin position="1655"/>
        <end position="2003"/>
    </location>
</feature>
<feature type="compositionally biased region" description="Basic and acidic residues" evidence="2">
    <location>
        <begin position="2578"/>
        <end position="2592"/>
    </location>
</feature>
<dbReference type="PROSITE" id="PS50294">
    <property type="entry name" value="WD_REPEATS_REGION"/>
    <property type="match status" value="1"/>
</dbReference>
<sequence length="3263" mass="355469">MNLHQVLTGAVNPGDNCFSVGSVNNVPFTAYASGCDVVILGSDFERLQIIPGAKHGNIQVGCVDCSLDGGQVTATQLLITCKPNYIWYPTLFSIVEVEVCRVDGFRVGGLTIAASYGAIVCVFEPVGRPDPKSTSTPTKLNFQWQKSGQIVLQSMVRNLAWHPSGRYLLTGSNSLQLWSNSSGPGVDRAEEGKQTGLTIDGSQSPWRCIWHSRTASPVNLMKFSPDGEFFATAGLDDCLVKVWYSTIKWQSGVSSLFTPPESGSAQGELAFSFVYLAHPRSVTGFSWRQTSKYMPRGSVCSVLLTCCKDSVCRLWAETLLPDDSLLSSHHNNHTTGPQSDPLRPSGPCRKNGSGERSQGKVPLQKLALEKIKSSSAIDCCFGGGATSNLHKAKGISTLLVALDVANVPLTAAKALRLQSLPPTSTLRGETNTQVNCSSRFQLNLRDSCGISSFHGVAHPSVTGCLPHLNGRHYSHKSGTNNLPHANALCHFHIAASINPATDIPLLPSISSLCGGDDEEPGGPFTVHWLNNKELHLTLAMEVFLQQLRGNLENEGEPAQEGRLARSENVQMLEPEDEDNSDDGDPSPVDPRVGSESPGSLDLPAAAVEHQVEVLLAEWNKGADMLFSIHPMDGSLLVWNVDWLDEYQPAMYRQAQVSFVSRIPVAFPTGDANSLSRSVTMYACNKNVDLAIQHCRQRPARGTLPRSTSALISYGGQGKAAQGSSLRLSIFTPNVLMISTHADGSLNQWAVSFAEDSAFSTVLSVSHKSRYCGHRFHLNDLACHSLLPLLLTTSHHNALCTPDVDWLAPPDSRYPGLSARPAQARPSRVSLGAVSQDPNAIYSELILWRVDPVGPLSFSGGVSELARINSLHASAFANVAWLPTLIPSNCLGVYCDSPSACFVASDGHSLRLYQAVIEAKKLLSELSNPDICKYVGEVFNIISQQSTAKPGCVIELDAITDFQGKETQLLHVFAEDLILGNDDGSKTTATDSPVSAHTEDSPPGFSARFFLVVVEFTQTGRSLLHMWHLHLAARPVTVEDATNFREKDAASGPAWNSSHFNFEPLRSPLPHKSKACTSSLQSASRLHLTTHRLYSQEMPLPAGVEVITVTPSAGHLSASSLLPAGRAPYLFATSCSDGKVRFWRCGVTDTSPSETSELSYHWEEWPLLVEEGLANCSAVSIPGRPIEISCCHNSRMAVAYRQTSNAPLNSTPQMNSQPPSLIIPPTLSSTPYMNLKPGTQPSLAANHTPNNVHISVFQCESTGGSQWVFEQTLVLDSAGSAANAQSNCSAARSPNMDLAAPNENGLSCAGKNLVHLDWVSQEDGSHILTVGIGTKLYMYGSLPGKPPELCMSSDGNRRTSRLVLLRSVDLVSSVEGSPPIPVSLSWVRDGILVVGMDCEMHVYSQWQPPVPPARPAGAGAANPQDNDLSSSVSSILSAVRQSQEEGLSPGSGVSTLAPPKRGLTRSMTSLAQKLSGKRTAYDLPVEMEDFGLFEAAHQLFPTLPQYHPVQLMELMDLGKVHRAKAILSHLVKCIAGEVVALKDNATNPAKRVRSRTISAGGSTARDNKMFRKVEGSPPDYTEINSIPPLPLYALLAADQDTLPKTDAVGSVGGDSGHGSSQTDAYDELFHLPSTADLEPLDSDQEEAGNKVIDLSQYSPTFFGPEHAQVLSSHLLHSSLPGLTSMEQMSLMALADTIATTSTDLRDSHNRKGGETLDDCGLKFLLAVRLHTFLSTSLPPAHRAQLLRQGLSTCHYAWAFHSEAEEELLNMLPALQRGEPSWTELRSMGLGWWLRSTNKLRRCIEKVAKASFQRNNDPLDAAIFYLAMKKKAVVWGLSQKNAKMTDFFSNNFSEDRWRKAALKNAFSLLGKQRFQHSAAFFLLAGSLKDAVEVCVERMQDLQLALVISRLYESEFGTASTYKKILQRHILGQDKQASAGIEAHHDPFLCSMAHWVLEDYSSALDTLIQQPTTQPGSPGVPSETSPSSTSPCNPEVFNFYTYLRTHPLLLRRHLASSDKAKVGLTAEGRRADSVSLLERRLFFTAAYAHLQAGCPMLALEVLSKMPKVHKHSGPLRRRDSGAATPAGASDNGRKDLDWSQPVSNGYESRGESLSNSHSDSVLSFDWSQPSVTLPDDTLELKWESDKEEEEEEDDDDDEDVCDKNRNAGNGSVFQSAHDAASPLTVASTAEDDEDFLAPSDDILAAQLKFHSCLKILTNELRTLSTGYELDGGKLRYQLCQWLEREVVALQHCCSYSPCLTELAVPDMDPVSGTTEDQQAGGPCGESQRSRRLWLQTNQPLLRMFLSYCSLHGSHGGGLASVRMELILLLQESHQVSADSRTPDDTVQSPVAPCPPPASIPLLLACTANAKTVVANPIVHLTNLAHDILHTINSLDSPPHPDVVNNEIYVTHTLAAALSACIYQCLCDGHCSRVNQFTGIVYQSVLLSQQQQPVRTVSMDEVVQPNTTPAQWPGIASLIRLLSSAGEESQPGLAVLLCEILTAVFLSLFVHGLATHSCNELFRIVAHPLNSQLWVAVFGGGAKTPAIERLNGPQRFSPPDSPANEGSERKSRRFRMMSSRGGSRDEAVLQRERERPASPASPRSPSVVEREAASIFKERFVPPELSIWDYFIAKPHLPPSEDREEYDSEDSQTGQDEDEDDEDYEDVFDPNSPLREHSNNNSYSWCLMRLAMVQLVVVNLKSFYPMAGHDLLDLPVGSPLCHAALKTLQRWEQVLQKRLELFGGPPSKYIVTLAQEDSGTPGPALLRHKALFEPSNTPFSSSHHSALPVKRLWRFLVKQDHVQDTFIRNIFTKKRGPNETETDSGAAVGKARIIHKESDIITAFAINKANRNCLVMASTHDIQELDVSSILATQILTWIDDDVEPEAKGTGGDDFLVVHSRDDFGVLHGTTPYTHSTPGTPINMPWLGGLQTGRGAAVLIKRNINNVRRMTSHPTLPYYLTGAQDGSVRMFEWGHSQQIICFRSPGNSRVTRIRFNHQGNKAWRALQYGPLSFTQSFDTHTHTHRKLSKEKHSLTATQYTFGIVDADGGLSLWQTNTSGAAPKPYLTLQCHNKTAHDFVFAGSSSLIATAGLSTDNRNVCLWDTLVTPLNSLVHAFCCHESGATVLAMASRHQLLITGGRKGCVSVLELARRHQRRSFPAHESPVKALAVDPSEGFFISGSAEGNIKVWSLADQSVLHSFPSEHARQSLFRNMGTGVMQLEAGPANHVFSCGADGTMKMRVLPDRYGGVAGGGNNHGNLRNDVKFII</sequence>
<dbReference type="PANTHER" id="PTHR13950:SF12">
    <property type="entry name" value="DMX-LIKE PROTEIN 1"/>
    <property type="match status" value="1"/>
</dbReference>
<feature type="region of interest" description="Disordered" evidence="2">
    <location>
        <begin position="573"/>
        <end position="600"/>
    </location>
</feature>
<dbReference type="Pfam" id="PF00400">
    <property type="entry name" value="WD40"/>
    <property type="match status" value="2"/>
</dbReference>
<name>A0AA47N939_MERPO</name>
<proteinExistence type="predicted"/>
<feature type="region of interest" description="Disordered" evidence="2">
    <location>
        <begin position="1968"/>
        <end position="1988"/>
    </location>
</feature>
<dbReference type="PANTHER" id="PTHR13950">
    <property type="entry name" value="RABCONNECTIN-RELATED"/>
    <property type="match status" value="1"/>
</dbReference>
<evidence type="ECO:0000256" key="1">
    <source>
        <dbReference type="PROSITE-ProRule" id="PRU00221"/>
    </source>
</evidence>
<feature type="region of interest" description="Disordered" evidence="2">
    <location>
        <begin position="329"/>
        <end position="360"/>
    </location>
</feature>
<feature type="region of interest" description="Disordered" evidence="2">
    <location>
        <begin position="1412"/>
        <end position="1460"/>
    </location>
</feature>
<dbReference type="GO" id="GO:0007035">
    <property type="term" value="P:vacuolar acidification"/>
    <property type="evidence" value="ECO:0007669"/>
    <property type="project" value="TreeGrafter"/>
</dbReference>
<dbReference type="SMART" id="SM00320">
    <property type="entry name" value="WD40"/>
    <property type="match status" value="11"/>
</dbReference>
<dbReference type="InterPro" id="IPR052208">
    <property type="entry name" value="DmX-like/RAVE_component"/>
</dbReference>
<dbReference type="FunFam" id="2.130.10.10:FF:000093">
    <property type="entry name" value="DmX-like protein 1"/>
    <property type="match status" value="1"/>
</dbReference>
<reference evidence="4" key="1">
    <citation type="journal article" date="2023" name="Front. Mar. Sci.">
        <title>A new Merluccius polli reference genome to investigate the effects of global change in West African waters.</title>
        <authorList>
            <person name="Mateo J.L."/>
            <person name="Blanco-Fernandez C."/>
            <person name="Garcia-Vazquez E."/>
            <person name="Machado-Schiaffino G."/>
        </authorList>
    </citation>
    <scope>NUCLEOTIDE SEQUENCE</scope>
    <source>
        <strain evidence="4">C29</strain>
        <tissue evidence="4">Fin</tissue>
    </source>
</reference>
<protein>
    <submittedName>
        <fullName evidence="4">DmX-like protein 1</fullName>
    </submittedName>
</protein>
<dbReference type="InterPro" id="IPR036322">
    <property type="entry name" value="WD40_repeat_dom_sf"/>
</dbReference>
<dbReference type="Pfam" id="PF12234">
    <property type="entry name" value="Rav1p_C"/>
    <property type="match status" value="1"/>
</dbReference>
<dbReference type="InterPro" id="IPR001680">
    <property type="entry name" value="WD40_rpt"/>
</dbReference>
<evidence type="ECO:0000313" key="5">
    <source>
        <dbReference type="Proteomes" id="UP001174136"/>
    </source>
</evidence>
<dbReference type="SUPFAM" id="SSF50978">
    <property type="entry name" value="WD40 repeat-like"/>
    <property type="match status" value="2"/>
</dbReference>
<organism evidence="4 5">
    <name type="scientific">Merluccius polli</name>
    <name type="common">Benguela hake</name>
    <name type="synonym">Merluccius cadenati</name>
    <dbReference type="NCBI Taxonomy" id="89951"/>
    <lineage>
        <taxon>Eukaryota</taxon>
        <taxon>Metazoa</taxon>
        <taxon>Chordata</taxon>
        <taxon>Craniata</taxon>
        <taxon>Vertebrata</taxon>
        <taxon>Euteleostomi</taxon>
        <taxon>Actinopterygii</taxon>
        <taxon>Neopterygii</taxon>
        <taxon>Teleostei</taxon>
        <taxon>Neoteleostei</taxon>
        <taxon>Acanthomorphata</taxon>
        <taxon>Zeiogadaria</taxon>
        <taxon>Gadariae</taxon>
        <taxon>Gadiformes</taxon>
        <taxon>Gadoidei</taxon>
        <taxon>Merlucciidae</taxon>
        <taxon>Merluccius</taxon>
    </lineage>
</organism>
<feature type="repeat" description="WD" evidence="1">
    <location>
        <begin position="3154"/>
        <end position="3195"/>
    </location>
</feature>
<dbReference type="EMBL" id="JAOPHQ010000370">
    <property type="protein sequence ID" value="KAK0154677.1"/>
    <property type="molecule type" value="Genomic_DNA"/>
</dbReference>
<evidence type="ECO:0000313" key="4">
    <source>
        <dbReference type="EMBL" id="KAK0154677.1"/>
    </source>
</evidence>